<protein>
    <submittedName>
        <fullName evidence="2">Uncharacterized protein</fullName>
    </submittedName>
</protein>
<evidence type="ECO:0000313" key="2">
    <source>
        <dbReference type="EMBL" id="SLM39863.1"/>
    </source>
</evidence>
<reference evidence="3" key="1">
    <citation type="submission" date="2017-03" db="EMBL/GenBank/DDBJ databases">
        <authorList>
            <person name="Sharma R."/>
            <person name="Thines M."/>
        </authorList>
    </citation>
    <scope>NUCLEOTIDE SEQUENCE [LARGE SCALE GENOMIC DNA]</scope>
</reference>
<proteinExistence type="predicted"/>
<dbReference type="EMBL" id="FWEW01003574">
    <property type="protein sequence ID" value="SLM39863.1"/>
    <property type="molecule type" value="Genomic_DNA"/>
</dbReference>
<feature type="region of interest" description="Disordered" evidence="1">
    <location>
        <begin position="26"/>
        <end position="52"/>
    </location>
</feature>
<evidence type="ECO:0000256" key="1">
    <source>
        <dbReference type="SAM" id="MobiDB-lite"/>
    </source>
</evidence>
<name>A0A1W5D9P7_9LECA</name>
<sequence>MTTPNLTRRQLKWAKKLAEYDINDTYREGKKNPADGLSRIPDYETPKASTTSTAAETVRQSLGLGSNDYKPVQEKLYTLAVMTLRPRRPVRQVQQEDVVPNINMDGGTTGTPAVCDLYAQEASRDGDAVVRQDNVVPDINMDVRRPGHPEAQHRSIEDSAADADAMDIDDTVDDDPIGLQIEAGASDKTAEALQLVGTCTPIGAEATAYTSMSIEELKCAICAKQSHNSLVRRVRQGLATPIKDRPNLAGPDTANAVPGTANMVTNMAATTASIWSRW</sequence>
<dbReference type="Proteomes" id="UP000192927">
    <property type="component" value="Unassembled WGS sequence"/>
</dbReference>
<accession>A0A1W5D9P7</accession>
<keyword evidence="3" id="KW-1185">Reference proteome</keyword>
<evidence type="ECO:0000313" key="3">
    <source>
        <dbReference type="Proteomes" id="UP000192927"/>
    </source>
</evidence>
<organism evidence="2 3">
    <name type="scientific">Lasallia pustulata</name>
    <dbReference type="NCBI Taxonomy" id="136370"/>
    <lineage>
        <taxon>Eukaryota</taxon>
        <taxon>Fungi</taxon>
        <taxon>Dikarya</taxon>
        <taxon>Ascomycota</taxon>
        <taxon>Pezizomycotina</taxon>
        <taxon>Lecanoromycetes</taxon>
        <taxon>OSLEUM clade</taxon>
        <taxon>Umbilicariomycetidae</taxon>
        <taxon>Umbilicariales</taxon>
        <taxon>Umbilicariaceae</taxon>
        <taxon>Lasallia</taxon>
    </lineage>
</organism>
<dbReference type="AlphaFoldDB" id="A0A1W5D9P7"/>